<reference evidence="7 8" key="1">
    <citation type="submission" date="2014-12" db="EMBL/GenBank/DDBJ databases">
        <title>Genome assembly of Enhygromyxa salina DSM 15201.</title>
        <authorList>
            <person name="Sharma G."/>
            <person name="Subramanian S."/>
        </authorList>
    </citation>
    <scope>NUCLEOTIDE SEQUENCE [LARGE SCALE GENOMIC DNA]</scope>
    <source>
        <strain evidence="7 8">DSM 15201</strain>
    </source>
</reference>
<dbReference type="InterPro" id="IPR001647">
    <property type="entry name" value="HTH_TetR"/>
</dbReference>
<dbReference type="InterPro" id="IPR025996">
    <property type="entry name" value="MT1864/Rv1816-like_C"/>
</dbReference>
<feature type="region of interest" description="Disordered" evidence="5">
    <location>
        <begin position="266"/>
        <end position="316"/>
    </location>
</feature>
<comment type="caution">
    <text evidence="7">The sequence shown here is derived from an EMBL/GenBank/DDBJ whole genome shotgun (WGS) entry which is preliminary data.</text>
</comment>
<dbReference type="Gene3D" id="1.10.357.10">
    <property type="entry name" value="Tetracycline Repressor, domain 2"/>
    <property type="match status" value="1"/>
</dbReference>
<dbReference type="PROSITE" id="PS50977">
    <property type="entry name" value="HTH_TETR_2"/>
    <property type="match status" value="1"/>
</dbReference>
<dbReference type="PRINTS" id="PR00455">
    <property type="entry name" value="HTHTETR"/>
</dbReference>
<proteinExistence type="predicted"/>
<evidence type="ECO:0000256" key="3">
    <source>
        <dbReference type="ARBA" id="ARBA00023163"/>
    </source>
</evidence>
<dbReference type="InterPro" id="IPR050109">
    <property type="entry name" value="HTH-type_TetR-like_transc_reg"/>
</dbReference>
<evidence type="ECO:0000256" key="2">
    <source>
        <dbReference type="ARBA" id="ARBA00023125"/>
    </source>
</evidence>
<dbReference type="EMBL" id="JMCC02000041">
    <property type="protein sequence ID" value="KIG16233.1"/>
    <property type="molecule type" value="Genomic_DNA"/>
</dbReference>
<dbReference type="InterPro" id="IPR009057">
    <property type="entry name" value="Homeodomain-like_sf"/>
</dbReference>
<protein>
    <submittedName>
        <fullName evidence="7">Transcriptional regulator, TetR family protein</fullName>
    </submittedName>
</protein>
<evidence type="ECO:0000256" key="5">
    <source>
        <dbReference type="SAM" id="MobiDB-lite"/>
    </source>
</evidence>
<keyword evidence="3" id="KW-0804">Transcription</keyword>
<gene>
    <name evidence="7" type="ORF">DB30_04845</name>
</gene>
<keyword evidence="1" id="KW-0805">Transcription regulation</keyword>
<accession>A0A0C1ZYE8</accession>
<evidence type="ECO:0000259" key="6">
    <source>
        <dbReference type="PROSITE" id="PS50977"/>
    </source>
</evidence>
<feature type="compositionally biased region" description="Basic and acidic residues" evidence="5">
    <location>
        <begin position="266"/>
        <end position="278"/>
    </location>
</feature>
<dbReference type="PANTHER" id="PTHR30055:SF234">
    <property type="entry name" value="HTH-TYPE TRANSCRIPTIONAL REGULATOR BETI"/>
    <property type="match status" value="1"/>
</dbReference>
<dbReference type="SUPFAM" id="SSF48498">
    <property type="entry name" value="Tetracyclin repressor-like, C-terminal domain"/>
    <property type="match status" value="1"/>
</dbReference>
<dbReference type="Proteomes" id="UP000031599">
    <property type="component" value="Unassembled WGS sequence"/>
</dbReference>
<dbReference type="PANTHER" id="PTHR30055">
    <property type="entry name" value="HTH-TYPE TRANSCRIPTIONAL REGULATOR RUTR"/>
    <property type="match status" value="1"/>
</dbReference>
<dbReference type="GO" id="GO:0003700">
    <property type="term" value="F:DNA-binding transcription factor activity"/>
    <property type="evidence" value="ECO:0007669"/>
    <property type="project" value="TreeGrafter"/>
</dbReference>
<evidence type="ECO:0000313" key="8">
    <source>
        <dbReference type="Proteomes" id="UP000031599"/>
    </source>
</evidence>
<dbReference type="GO" id="GO:0000976">
    <property type="term" value="F:transcription cis-regulatory region binding"/>
    <property type="evidence" value="ECO:0007669"/>
    <property type="project" value="TreeGrafter"/>
</dbReference>
<dbReference type="SUPFAM" id="SSF46689">
    <property type="entry name" value="Homeodomain-like"/>
    <property type="match status" value="1"/>
</dbReference>
<evidence type="ECO:0000256" key="4">
    <source>
        <dbReference type="PROSITE-ProRule" id="PRU00335"/>
    </source>
</evidence>
<dbReference type="Gene3D" id="1.10.10.60">
    <property type="entry name" value="Homeodomain-like"/>
    <property type="match status" value="1"/>
</dbReference>
<dbReference type="Pfam" id="PF00440">
    <property type="entry name" value="TetR_N"/>
    <property type="match status" value="1"/>
</dbReference>
<dbReference type="AlphaFoldDB" id="A0A0C1ZYE8"/>
<keyword evidence="2 4" id="KW-0238">DNA-binding</keyword>
<name>A0A0C1ZYE8_9BACT</name>
<dbReference type="Pfam" id="PF13305">
    <property type="entry name" value="TetR_C_33"/>
    <property type="match status" value="1"/>
</dbReference>
<feature type="DNA-binding region" description="H-T-H motif" evidence="4">
    <location>
        <begin position="46"/>
        <end position="65"/>
    </location>
</feature>
<sequence>MNQVQQRHLQLPPVIHMREKRREATIERIVEQAMHLLETEGFEALTIQRLAKELGYAVGALYRYFRSKDALLVALLHRVMDRMGEDMAAGLEWVDNERLQRLTSVGEPADTPLTESEGLLRLIVVSNVYVGFAQGRPTEYGLISTLIGDPREFLATEAAAPIFPALVRLQLMLTAVINDAVQAGALAEGDARERGVILWSAMQGVLQLRKLGRFGVAGVELARLVPIALRTLLLGWGATRELVDELTPRAVEISSALNHQRAQRRAQELAEHEARLAESEPESESNPDPVPNPEPEASTPDLPQADESDEVNHGTT</sequence>
<feature type="domain" description="HTH tetR-type" evidence="6">
    <location>
        <begin position="23"/>
        <end position="83"/>
    </location>
</feature>
<dbReference type="InterPro" id="IPR036271">
    <property type="entry name" value="Tet_transcr_reg_TetR-rel_C_sf"/>
</dbReference>
<evidence type="ECO:0000256" key="1">
    <source>
        <dbReference type="ARBA" id="ARBA00023015"/>
    </source>
</evidence>
<evidence type="ECO:0000313" key="7">
    <source>
        <dbReference type="EMBL" id="KIG16233.1"/>
    </source>
</evidence>
<organism evidence="7 8">
    <name type="scientific">Enhygromyxa salina</name>
    <dbReference type="NCBI Taxonomy" id="215803"/>
    <lineage>
        <taxon>Bacteria</taxon>
        <taxon>Pseudomonadati</taxon>
        <taxon>Myxococcota</taxon>
        <taxon>Polyangia</taxon>
        <taxon>Nannocystales</taxon>
        <taxon>Nannocystaceae</taxon>
        <taxon>Enhygromyxa</taxon>
    </lineage>
</organism>